<evidence type="ECO:0000313" key="3">
    <source>
        <dbReference type="Proteomes" id="UP001152795"/>
    </source>
</evidence>
<name>A0A6S7K6V5_PARCT</name>
<dbReference type="Proteomes" id="UP001152795">
    <property type="component" value="Unassembled WGS sequence"/>
</dbReference>
<dbReference type="GO" id="GO:0005789">
    <property type="term" value="C:endoplasmic reticulum membrane"/>
    <property type="evidence" value="ECO:0007669"/>
    <property type="project" value="TreeGrafter"/>
</dbReference>
<protein>
    <submittedName>
        <fullName evidence="2">Stimulator of interferon genes -like</fullName>
    </submittedName>
</protein>
<comment type="caution">
    <text evidence="2">The sequence shown here is derived from an EMBL/GenBank/DDBJ whole genome shotgun (WGS) entry which is preliminary data.</text>
</comment>
<keyword evidence="3" id="KW-1185">Reference proteome</keyword>
<dbReference type="GO" id="GO:0016239">
    <property type="term" value="P:positive regulation of macroautophagy"/>
    <property type="evidence" value="ECO:0007669"/>
    <property type="project" value="TreeGrafter"/>
</dbReference>
<accession>A0A6S7K6V5</accession>
<dbReference type="EMBL" id="CACRXK020026639">
    <property type="protein sequence ID" value="CAB4040327.1"/>
    <property type="molecule type" value="Genomic_DNA"/>
</dbReference>
<dbReference type="GO" id="GO:0032481">
    <property type="term" value="P:positive regulation of type I interferon production"/>
    <property type="evidence" value="ECO:0007669"/>
    <property type="project" value="InterPro"/>
</dbReference>
<dbReference type="GO" id="GO:0035438">
    <property type="term" value="F:cyclic-di-GMP binding"/>
    <property type="evidence" value="ECO:0007669"/>
    <property type="project" value="TreeGrafter"/>
</dbReference>
<reference evidence="2" key="1">
    <citation type="submission" date="2020-04" db="EMBL/GenBank/DDBJ databases">
        <authorList>
            <person name="Alioto T."/>
            <person name="Alioto T."/>
            <person name="Gomez Garrido J."/>
        </authorList>
    </citation>
    <scope>NUCLEOTIDE SEQUENCE</scope>
    <source>
        <strain evidence="2">A484AB</strain>
    </source>
</reference>
<gene>
    <name evidence="2" type="ORF">PACLA_8A023535</name>
</gene>
<proteinExistence type="predicted"/>
<evidence type="ECO:0000313" key="2">
    <source>
        <dbReference type="EMBL" id="CAB4040327.1"/>
    </source>
</evidence>
<dbReference type="PANTHER" id="PTHR34339">
    <property type="entry name" value="STIMULATOR OF INTERFERON GENES PROTEIN"/>
    <property type="match status" value="1"/>
</dbReference>
<sequence length="186" mass="20902">MNVKDREPVLKARKNRARRVSIAICAITAVLVMIFCFATGTVVEYSPYTIEKNSTDVCYRKKEKLTFPGFFTAALGLLSIVLGTLVDRLSLIAEERHHLRERYGGSRVKMIKACFSGISWGPVISLISLTAVMVVIIIFLTGMPWFELRYLVYIFSGVGVGPLIMQLLNLNTQSEVHISEILEEKE</sequence>
<feature type="non-terminal residue" evidence="2">
    <location>
        <position position="186"/>
    </location>
</feature>
<dbReference type="GO" id="GO:0005776">
    <property type="term" value="C:autophagosome"/>
    <property type="evidence" value="ECO:0007669"/>
    <property type="project" value="TreeGrafter"/>
</dbReference>
<feature type="domain" description="STING transmembrane" evidence="1">
    <location>
        <begin position="71"/>
        <end position="185"/>
    </location>
</feature>
<dbReference type="InterPro" id="IPR029158">
    <property type="entry name" value="STING"/>
</dbReference>
<organism evidence="2 3">
    <name type="scientific">Paramuricea clavata</name>
    <name type="common">Red gorgonian</name>
    <name type="synonym">Violescent sea-whip</name>
    <dbReference type="NCBI Taxonomy" id="317549"/>
    <lineage>
        <taxon>Eukaryota</taxon>
        <taxon>Metazoa</taxon>
        <taxon>Cnidaria</taxon>
        <taxon>Anthozoa</taxon>
        <taxon>Octocorallia</taxon>
        <taxon>Malacalcyonacea</taxon>
        <taxon>Plexauridae</taxon>
        <taxon>Paramuricea</taxon>
    </lineage>
</organism>
<dbReference type="GO" id="GO:0045087">
    <property type="term" value="P:innate immune response"/>
    <property type="evidence" value="ECO:0007669"/>
    <property type="project" value="TreeGrafter"/>
</dbReference>
<dbReference type="PANTHER" id="PTHR34339:SF1">
    <property type="entry name" value="STIMULATOR OF INTERFERON GENES PROTEIN"/>
    <property type="match status" value="1"/>
</dbReference>
<dbReference type="GO" id="GO:0061507">
    <property type="term" value="F:2',3'-cyclic GMP-AMP binding"/>
    <property type="evidence" value="ECO:0007669"/>
    <property type="project" value="TreeGrafter"/>
</dbReference>
<dbReference type="OrthoDB" id="6053839at2759"/>
<dbReference type="InterPro" id="IPR055434">
    <property type="entry name" value="STING_TM"/>
</dbReference>
<dbReference type="GO" id="GO:0000045">
    <property type="term" value="P:autophagosome assembly"/>
    <property type="evidence" value="ECO:0007669"/>
    <property type="project" value="TreeGrafter"/>
</dbReference>
<dbReference type="AlphaFoldDB" id="A0A6S7K6V5"/>
<dbReference type="Pfam" id="PF23417">
    <property type="entry name" value="STING_TM"/>
    <property type="match status" value="1"/>
</dbReference>
<dbReference type="GO" id="GO:0002218">
    <property type="term" value="P:activation of innate immune response"/>
    <property type="evidence" value="ECO:0007669"/>
    <property type="project" value="InterPro"/>
</dbReference>
<evidence type="ECO:0000259" key="1">
    <source>
        <dbReference type="Pfam" id="PF23417"/>
    </source>
</evidence>
<dbReference type="GO" id="GO:0061709">
    <property type="term" value="P:reticulophagy"/>
    <property type="evidence" value="ECO:0007669"/>
    <property type="project" value="TreeGrafter"/>
</dbReference>